<gene>
    <name evidence="1" type="ORF">CC80DRAFT_62196</name>
</gene>
<evidence type="ECO:0000313" key="2">
    <source>
        <dbReference type="Proteomes" id="UP000800035"/>
    </source>
</evidence>
<evidence type="ECO:0000313" key="1">
    <source>
        <dbReference type="EMBL" id="KAF1956641.1"/>
    </source>
</evidence>
<sequence>MTQSLLRRRSRPFPSIRHNRFPATSTKLVLHVLDLEPTNHARTLKGPSAVSVHLCILYLVPSIPHTDDPIVVLSHARYR</sequence>
<reference evidence="1" key="1">
    <citation type="journal article" date="2020" name="Stud. Mycol.">
        <title>101 Dothideomycetes genomes: a test case for predicting lifestyles and emergence of pathogens.</title>
        <authorList>
            <person name="Haridas S."/>
            <person name="Albert R."/>
            <person name="Binder M."/>
            <person name="Bloem J."/>
            <person name="Labutti K."/>
            <person name="Salamov A."/>
            <person name="Andreopoulos B."/>
            <person name="Baker S."/>
            <person name="Barry K."/>
            <person name="Bills G."/>
            <person name="Bluhm B."/>
            <person name="Cannon C."/>
            <person name="Castanera R."/>
            <person name="Culley D."/>
            <person name="Daum C."/>
            <person name="Ezra D."/>
            <person name="Gonzalez J."/>
            <person name="Henrissat B."/>
            <person name="Kuo A."/>
            <person name="Liang C."/>
            <person name="Lipzen A."/>
            <person name="Lutzoni F."/>
            <person name="Magnuson J."/>
            <person name="Mondo S."/>
            <person name="Nolan M."/>
            <person name="Ohm R."/>
            <person name="Pangilinan J."/>
            <person name="Park H.-J."/>
            <person name="Ramirez L."/>
            <person name="Alfaro M."/>
            <person name="Sun H."/>
            <person name="Tritt A."/>
            <person name="Yoshinaga Y."/>
            <person name="Zwiers L.-H."/>
            <person name="Turgeon B."/>
            <person name="Goodwin S."/>
            <person name="Spatafora J."/>
            <person name="Crous P."/>
            <person name="Grigoriev I."/>
        </authorList>
    </citation>
    <scope>NUCLEOTIDE SEQUENCE</scope>
    <source>
        <strain evidence="1">CBS 675.92</strain>
    </source>
</reference>
<dbReference type="AlphaFoldDB" id="A0A6A5TVF7"/>
<dbReference type="EMBL" id="ML976991">
    <property type="protein sequence ID" value="KAF1956641.1"/>
    <property type="molecule type" value="Genomic_DNA"/>
</dbReference>
<dbReference type="Proteomes" id="UP000800035">
    <property type="component" value="Unassembled WGS sequence"/>
</dbReference>
<organism evidence="1 2">
    <name type="scientific">Byssothecium circinans</name>
    <dbReference type="NCBI Taxonomy" id="147558"/>
    <lineage>
        <taxon>Eukaryota</taxon>
        <taxon>Fungi</taxon>
        <taxon>Dikarya</taxon>
        <taxon>Ascomycota</taxon>
        <taxon>Pezizomycotina</taxon>
        <taxon>Dothideomycetes</taxon>
        <taxon>Pleosporomycetidae</taxon>
        <taxon>Pleosporales</taxon>
        <taxon>Massarineae</taxon>
        <taxon>Massarinaceae</taxon>
        <taxon>Byssothecium</taxon>
    </lineage>
</organism>
<proteinExistence type="predicted"/>
<protein>
    <submittedName>
        <fullName evidence="1">Uncharacterized protein</fullName>
    </submittedName>
</protein>
<name>A0A6A5TVF7_9PLEO</name>
<accession>A0A6A5TVF7</accession>
<keyword evidence="2" id="KW-1185">Reference proteome</keyword>